<dbReference type="GO" id="GO:0033104">
    <property type="term" value="C:type VI protein secretion system complex"/>
    <property type="evidence" value="ECO:0007669"/>
    <property type="project" value="InterPro"/>
</dbReference>
<organism evidence="1 2">
    <name type="scientific">Rhabdobacter roseus</name>
    <dbReference type="NCBI Taxonomy" id="1655419"/>
    <lineage>
        <taxon>Bacteria</taxon>
        <taxon>Pseudomonadati</taxon>
        <taxon>Bacteroidota</taxon>
        <taxon>Cytophagia</taxon>
        <taxon>Cytophagales</taxon>
        <taxon>Cytophagaceae</taxon>
        <taxon>Rhabdobacter</taxon>
    </lineage>
</organism>
<dbReference type="Proteomes" id="UP000557307">
    <property type="component" value="Unassembled WGS sequence"/>
</dbReference>
<dbReference type="Pfam" id="PF17642">
    <property type="entry name" value="TssD"/>
    <property type="match status" value="1"/>
</dbReference>
<sequence>MANKATLSIAGEEFSVLEFSLSLKQKYNAQGKPASGVYLGDFYLILNAGSDFFFEWQTEHTRMESGKITTYRTDQDSKFIEYAFEQGFITSILESFYADEGLANTFNQIGTTEDVSSVMFEYGMNVLNDAKDPEVTVLKAQRNMVRDFQKRTGIAYCMFISLSSEKLKIRDIDHDNMWS</sequence>
<dbReference type="EMBL" id="JACHGF010000006">
    <property type="protein sequence ID" value="MBB5285574.1"/>
    <property type="molecule type" value="Genomic_DNA"/>
</dbReference>
<keyword evidence="2" id="KW-1185">Reference proteome</keyword>
<gene>
    <name evidence="1" type="ORF">HNQ92_003734</name>
</gene>
<comment type="caution">
    <text evidence="1">The sequence shown here is derived from an EMBL/GenBank/DDBJ whole genome shotgun (WGS) entry which is preliminary data.</text>
</comment>
<dbReference type="RefSeq" id="WP_184175884.1">
    <property type="nucleotide sequence ID" value="NZ_JACHGF010000006.1"/>
</dbReference>
<evidence type="ECO:0000313" key="1">
    <source>
        <dbReference type="EMBL" id="MBB5285574.1"/>
    </source>
</evidence>
<name>A0A840TQH1_9BACT</name>
<accession>A0A840TQH1</accession>
<reference evidence="1 2" key="1">
    <citation type="submission" date="2020-08" db="EMBL/GenBank/DDBJ databases">
        <title>Genomic Encyclopedia of Type Strains, Phase IV (KMG-IV): sequencing the most valuable type-strain genomes for metagenomic binning, comparative biology and taxonomic classification.</title>
        <authorList>
            <person name="Goeker M."/>
        </authorList>
    </citation>
    <scope>NUCLEOTIDE SEQUENCE [LARGE SCALE GENOMIC DNA]</scope>
    <source>
        <strain evidence="1 2">DSM 105074</strain>
    </source>
</reference>
<dbReference type="InterPro" id="IPR041408">
    <property type="entry name" value="Hcp_Tssd"/>
</dbReference>
<dbReference type="AlphaFoldDB" id="A0A840TQH1"/>
<protein>
    <submittedName>
        <fullName evidence="1">Uncharacterized protein</fullName>
    </submittedName>
</protein>
<evidence type="ECO:0000313" key="2">
    <source>
        <dbReference type="Proteomes" id="UP000557307"/>
    </source>
</evidence>
<proteinExistence type="predicted"/>